<dbReference type="AlphaFoldDB" id="A0A8S1J989"/>
<keyword evidence="1" id="KW-0175">Coiled coil</keyword>
<feature type="coiled-coil region" evidence="1">
    <location>
        <begin position="852"/>
        <end position="914"/>
    </location>
</feature>
<dbReference type="OrthoDB" id="10036779at2759"/>
<comment type="caution">
    <text evidence="3">The sequence shown here is derived from an EMBL/GenBank/DDBJ whole genome shotgun (WGS) entry which is preliminary data.</text>
</comment>
<dbReference type="Proteomes" id="UP000708148">
    <property type="component" value="Unassembled WGS sequence"/>
</dbReference>
<dbReference type="GO" id="GO:0006302">
    <property type="term" value="P:double-strand break repair"/>
    <property type="evidence" value="ECO:0007669"/>
    <property type="project" value="InterPro"/>
</dbReference>
<keyword evidence="4" id="KW-1185">Reference proteome</keyword>
<dbReference type="GO" id="GO:0051276">
    <property type="term" value="P:chromosome organization"/>
    <property type="evidence" value="ECO:0007669"/>
    <property type="project" value="InterPro"/>
</dbReference>
<gene>
    <name evidence="3" type="ORF">OSTQU699_LOCUS9188</name>
</gene>
<dbReference type="SUPFAM" id="SSF75553">
    <property type="entry name" value="Smc hinge domain"/>
    <property type="match status" value="1"/>
</dbReference>
<dbReference type="SMART" id="SM00968">
    <property type="entry name" value="SMC_hinge"/>
    <property type="match status" value="1"/>
</dbReference>
<evidence type="ECO:0000313" key="4">
    <source>
        <dbReference type="Proteomes" id="UP000708148"/>
    </source>
</evidence>
<evidence type="ECO:0000256" key="1">
    <source>
        <dbReference type="SAM" id="Coils"/>
    </source>
</evidence>
<proteinExistence type="predicted"/>
<dbReference type="Gene3D" id="1.20.1060.20">
    <property type="match status" value="1"/>
</dbReference>
<dbReference type="InterPro" id="IPR036277">
    <property type="entry name" value="SMC_hinge_sf"/>
</dbReference>
<feature type="domain" description="SMC hinge" evidence="2">
    <location>
        <begin position="619"/>
        <end position="792"/>
    </location>
</feature>
<dbReference type="PANTHER" id="PTHR22640">
    <property type="entry name" value="STRUCTURAL MAINTENANCE OF CHROMOSOMES FLEXIBLE HINGE DOMAIN-CONTAINING PROTEIN 1"/>
    <property type="match status" value="1"/>
</dbReference>
<dbReference type="GO" id="GO:0005694">
    <property type="term" value="C:chromosome"/>
    <property type="evidence" value="ECO:0007669"/>
    <property type="project" value="InterPro"/>
</dbReference>
<name>A0A8S1J989_9CHLO</name>
<dbReference type="EMBL" id="CAJHUC010002448">
    <property type="protein sequence ID" value="CAD7703831.1"/>
    <property type="molecule type" value="Genomic_DNA"/>
</dbReference>
<accession>A0A8S1J989</accession>
<organism evidence="3 4">
    <name type="scientific">Ostreobium quekettii</name>
    <dbReference type="NCBI Taxonomy" id="121088"/>
    <lineage>
        <taxon>Eukaryota</taxon>
        <taxon>Viridiplantae</taxon>
        <taxon>Chlorophyta</taxon>
        <taxon>core chlorophytes</taxon>
        <taxon>Ulvophyceae</taxon>
        <taxon>TCBD clade</taxon>
        <taxon>Bryopsidales</taxon>
        <taxon>Ostreobineae</taxon>
        <taxon>Ostreobiaceae</taxon>
        <taxon>Ostreobium</taxon>
    </lineage>
</organism>
<dbReference type="GO" id="GO:0005524">
    <property type="term" value="F:ATP binding"/>
    <property type="evidence" value="ECO:0007669"/>
    <property type="project" value="InterPro"/>
</dbReference>
<evidence type="ECO:0000259" key="2">
    <source>
        <dbReference type="SMART" id="SM00968"/>
    </source>
</evidence>
<dbReference type="Pfam" id="PF06470">
    <property type="entry name" value="SMC_hinge"/>
    <property type="match status" value="1"/>
</dbReference>
<dbReference type="InterPro" id="IPR010935">
    <property type="entry name" value="SMC_hinge"/>
</dbReference>
<sequence>MCGEPFAVDIEAVDEHGNRCARGMVAATPTVWPEVVGGTPGKTGALVFCPGDWDCAWEQTQSGEDFFRITLSIAGPVGPIRLVVGDADGTGGSSLLLKDSLDVDLLAGPPHELMVEGPRQVRCSTQGAFGPLKIRLLDKWHNHVTDHKPFEVVLNPFALGGEEGGQAAKVSAKKHRGNRLTMTKGMATCEEVQLQAAEPGQYRVRVASTSKRLVLMDATMVVQAENTNRVVSLKLSEPSFNPNCVAGGCAALKVLVSTDDGEPLPQEAANTGLSLILTGPDDDTMRLPPLPGHAQSSQPSPSAAAFKFRTEMLNVAGAYKAVAEYVESREALLRFIGCERLRKVESVECTFEIGVGPPMRAEVYCDGMERRLADSPSVTGSNGDAVEDRRLLRNVTIAVHDRFRNPTPTTGLDVSVHLQMKDNVPPGCVLPSLTTDPSQCAVATDQQGRIELGDLVLEAGSGKVPEDSGSSALELRLVFSVGGLRDDEGRRMPLTDVLEVNVLFSDGAACSSILRSASQRMHGVEKRKAELDKQLRAAKNAADKAKKQHQGTVRAVEHERQGIHGTVPASISELRMHLDSLADRWNRQQASQPALDAAFGDPRDPQTVAVQHCLLARDPDVVGVFAQLGTVTDQRLAAVLAAACGKSLRILVVRNFQCHERLIAELDKQCLGVPAMLPMDGVRKFDTEQREAQLQMQMTNQSALSAKLHEDACAGADEPLALLLPHTLAAMKRRKGETSSYKLPPTSYPDGFVGFMCNLIRPAVQGHRSSVFWSMLNRNAVFETMKQAHAYRRYVTQTLKLPVPMTVFTLDGKKLDSRGVIEGSDWKVQPLKDARLRFGTTPPQQSVDVLMATQHLGELRRLLAAMEEEEQAGNEAAAAAKAHQDLREEVQRVKEELATERDKLKQHLKIEKSR</sequence>
<feature type="coiled-coil region" evidence="1">
    <location>
        <begin position="514"/>
        <end position="548"/>
    </location>
</feature>
<protein>
    <recommendedName>
        <fullName evidence="2">SMC hinge domain-containing protein</fullName>
    </recommendedName>
</protein>
<evidence type="ECO:0000313" key="3">
    <source>
        <dbReference type="EMBL" id="CAD7703831.1"/>
    </source>
</evidence>
<dbReference type="PANTHER" id="PTHR22640:SF2">
    <property type="entry name" value="STRUCTURAL MAINTENANCE OF CHROMOSOMES FLEXIBLE HINGE DOMAIN-CONTAINING PROTEIN 1"/>
    <property type="match status" value="1"/>
</dbReference>
<reference evidence="3" key="1">
    <citation type="submission" date="2020-12" db="EMBL/GenBank/DDBJ databases">
        <authorList>
            <person name="Iha C."/>
        </authorList>
    </citation>
    <scope>NUCLEOTIDE SEQUENCE</scope>
</reference>
<dbReference type="InterPro" id="IPR038892">
    <property type="entry name" value="SMCHD1"/>
</dbReference>